<feature type="domain" description="VOC" evidence="4">
    <location>
        <begin position="40"/>
        <end position="156"/>
    </location>
</feature>
<comment type="similarity">
    <text evidence="1">Belongs to the bleomycin resistance protein family.</text>
</comment>
<evidence type="ECO:0000256" key="3">
    <source>
        <dbReference type="ARBA" id="ARBA00023251"/>
    </source>
</evidence>
<dbReference type="InterPro" id="IPR029068">
    <property type="entry name" value="Glyas_Bleomycin-R_OHBP_Dase"/>
</dbReference>
<evidence type="ECO:0000313" key="5">
    <source>
        <dbReference type="EMBL" id="PHN04728.1"/>
    </source>
</evidence>
<proteinExistence type="inferred from homology"/>
<dbReference type="Proteomes" id="UP000223913">
    <property type="component" value="Unassembled WGS sequence"/>
</dbReference>
<dbReference type="AlphaFoldDB" id="A0A2D0N8K9"/>
<dbReference type="GO" id="GO:0046677">
    <property type="term" value="P:response to antibiotic"/>
    <property type="evidence" value="ECO:0007669"/>
    <property type="project" value="UniProtKB-KW"/>
</dbReference>
<dbReference type="SUPFAM" id="SSF54593">
    <property type="entry name" value="Glyoxalase/Bleomycin resistance protein/Dihydroxybiphenyl dioxygenase"/>
    <property type="match status" value="1"/>
</dbReference>
<dbReference type="InterPro" id="IPR000335">
    <property type="entry name" value="Bleomycin-R"/>
</dbReference>
<protein>
    <recommendedName>
        <fullName evidence="2">Bleomycin resistance protein</fullName>
    </recommendedName>
</protein>
<sequence>MNKILYIWRINGGLSCLSHLTLFDGDTSFLMLLKTTEMSKITRTRYVLAVQDLDASVRFYTQQLGCRILFQFPGWCYLGRDALVLMLGECADEPPASDLGDHSYMAYLEVEDIESLYREFQQKEVKIRKSLRTEDWGMKEFAIQTPDGHRLMFGEEVPAKT</sequence>
<evidence type="ECO:0000259" key="4">
    <source>
        <dbReference type="PROSITE" id="PS51819"/>
    </source>
</evidence>
<keyword evidence="6" id="KW-1185">Reference proteome</keyword>
<dbReference type="EMBL" id="PDUD01000024">
    <property type="protein sequence ID" value="PHN04728.1"/>
    <property type="molecule type" value="Genomic_DNA"/>
</dbReference>
<keyword evidence="3" id="KW-0046">Antibiotic resistance</keyword>
<dbReference type="OrthoDB" id="66829at2"/>
<name>A0A2D0N8K9_FLAN2</name>
<gene>
    <name evidence="5" type="ORF">CRP01_19630</name>
</gene>
<evidence type="ECO:0000313" key="6">
    <source>
        <dbReference type="Proteomes" id="UP000223913"/>
    </source>
</evidence>
<evidence type="ECO:0000256" key="1">
    <source>
        <dbReference type="ARBA" id="ARBA00011051"/>
    </source>
</evidence>
<organism evidence="5 6">
    <name type="scientific">Flavilitoribacter nigricans (strain ATCC 23147 / DSM 23189 / NBRC 102662 / NCIMB 1420 / SS-2)</name>
    <name type="common">Lewinella nigricans</name>
    <dbReference type="NCBI Taxonomy" id="1122177"/>
    <lineage>
        <taxon>Bacteria</taxon>
        <taxon>Pseudomonadati</taxon>
        <taxon>Bacteroidota</taxon>
        <taxon>Saprospiria</taxon>
        <taxon>Saprospirales</taxon>
        <taxon>Lewinellaceae</taxon>
        <taxon>Flavilitoribacter</taxon>
    </lineage>
</organism>
<comment type="caution">
    <text evidence="5">The sequence shown here is derived from an EMBL/GenBank/DDBJ whole genome shotgun (WGS) entry which is preliminary data.</text>
</comment>
<dbReference type="CDD" id="cd08349">
    <property type="entry name" value="BLMA_like"/>
    <property type="match status" value="1"/>
</dbReference>
<dbReference type="InterPro" id="IPR004360">
    <property type="entry name" value="Glyas_Fos-R_dOase_dom"/>
</dbReference>
<evidence type="ECO:0000256" key="2">
    <source>
        <dbReference type="ARBA" id="ARBA00021572"/>
    </source>
</evidence>
<dbReference type="Gene3D" id="3.10.180.10">
    <property type="entry name" value="2,3-Dihydroxybiphenyl 1,2-Dioxygenase, domain 1"/>
    <property type="match status" value="1"/>
</dbReference>
<accession>A0A2D0N8K9</accession>
<dbReference type="Pfam" id="PF00903">
    <property type="entry name" value="Glyoxalase"/>
    <property type="match status" value="1"/>
</dbReference>
<dbReference type="PROSITE" id="PS51819">
    <property type="entry name" value="VOC"/>
    <property type="match status" value="1"/>
</dbReference>
<reference evidence="5 6" key="1">
    <citation type="submission" date="2017-10" db="EMBL/GenBank/DDBJ databases">
        <title>The draft genome sequence of Lewinella nigricans NBRC 102662.</title>
        <authorList>
            <person name="Wang K."/>
        </authorList>
    </citation>
    <scope>NUCLEOTIDE SEQUENCE [LARGE SCALE GENOMIC DNA]</scope>
    <source>
        <strain evidence="5 6">NBRC 102662</strain>
    </source>
</reference>
<dbReference type="InterPro" id="IPR037523">
    <property type="entry name" value="VOC_core"/>
</dbReference>